<gene>
    <name evidence="2" type="ORF">H8R25_17210</name>
</gene>
<sequence length="178" mass="19797">MKTITLGIFALLFSLSTQAQNKNVKTEVKTKITTIKDSDGEKKLVKTEEIKETQAIELLDADSNALNKDTKDSPVQVIATTKITADGVTRLLNIDRSAYYNLDGVKYQVLNDKSGYSITSADGAKKAILRKTSNDHYIYKSKDKTSFGYFDADGNLILESYDEATDSITITKYMVNKE</sequence>
<feature type="signal peptide" evidence="1">
    <location>
        <begin position="1"/>
        <end position="19"/>
    </location>
</feature>
<organism evidence="2 3">
    <name type="scientific">Flavobacterium muglaense</name>
    <dbReference type="NCBI Taxonomy" id="2764716"/>
    <lineage>
        <taxon>Bacteria</taxon>
        <taxon>Pseudomonadati</taxon>
        <taxon>Bacteroidota</taxon>
        <taxon>Flavobacteriia</taxon>
        <taxon>Flavobacteriales</taxon>
        <taxon>Flavobacteriaceae</taxon>
        <taxon>Flavobacterium</taxon>
    </lineage>
</organism>
<protein>
    <submittedName>
        <fullName evidence="2">Uncharacterized protein</fullName>
    </submittedName>
</protein>
<keyword evidence="1" id="KW-0732">Signal</keyword>
<dbReference type="Proteomes" id="UP000641454">
    <property type="component" value="Unassembled WGS sequence"/>
</dbReference>
<accession>A0A923N2K8</accession>
<feature type="chain" id="PRO_5037249316" evidence="1">
    <location>
        <begin position="20"/>
        <end position="178"/>
    </location>
</feature>
<dbReference type="AlphaFoldDB" id="A0A923N2K8"/>
<dbReference type="EMBL" id="JACRUL010000078">
    <property type="protein sequence ID" value="MBC5846159.1"/>
    <property type="molecule type" value="Genomic_DNA"/>
</dbReference>
<keyword evidence="3" id="KW-1185">Reference proteome</keyword>
<evidence type="ECO:0000313" key="3">
    <source>
        <dbReference type="Proteomes" id="UP000641454"/>
    </source>
</evidence>
<dbReference type="RefSeq" id="WP_187021534.1">
    <property type="nucleotide sequence ID" value="NZ_JACRUK010000077.1"/>
</dbReference>
<evidence type="ECO:0000256" key="1">
    <source>
        <dbReference type="SAM" id="SignalP"/>
    </source>
</evidence>
<proteinExistence type="predicted"/>
<comment type="caution">
    <text evidence="2">The sequence shown here is derived from an EMBL/GenBank/DDBJ whole genome shotgun (WGS) entry which is preliminary data.</text>
</comment>
<name>A0A923N2K8_9FLAO</name>
<evidence type="ECO:0000313" key="2">
    <source>
        <dbReference type="EMBL" id="MBC5846159.1"/>
    </source>
</evidence>
<reference evidence="2 3" key="1">
    <citation type="submission" date="2020-08" db="EMBL/GenBank/DDBJ databases">
        <title>Description of novel Flavobacterium F-392 isolate.</title>
        <authorList>
            <person name="Saticioglu I.B."/>
            <person name="Duman M."/>
            <person name="Altun S."/>
        </authorList>
    </citation>
    <scope>NUCLEOTIDE SEQUENCE [LARGE SCALE GENOMIC DNA]</scope>
    <source>
        <strain evidence="2 3">F-392</strain>
    </source>
</reference>